<keyword evidence="17" id="KW-1185">Reference proteome</keyword>
<evidence type="ECO:0000256" key="11">
    <source>
        <dbReference type="ARBA" id="ARBA00023136"/>
    </source>
</evidence>
<dbReference type="InterPro" id="IPR001610">
    <property type="entry name" value="PAC"/>
</dbReference>
<comment type="catalytic activity">
    <reaction evidence="1">
        <text>ATP + protein L-histidine = ADP + protein N-phospho-L-histidine.</text>
        <dbReference type="EC" id="2.7.13.3"/>
    </reaction>
</comment>
<dbReference type="GO" id="GO:0000155">
    <property type="term" value="F:phosphorelay sensor kinase activity"/>
    <property type="evidence" value="ECO:0007669"/>
    <property type="project" value="InterPro"/>
</dbReference>
<dbReference type="SMART" id="SM00388">
    <property type="entry name" value="HisKA"/>
    <property type="match status" value="1"/>
</dbReference>
<dbReference type="CDD" id="cd00082">
    <property type="entry name" value="HisKA"/>
    <property type="match status" value="1"/>
</dbReference>
<evidence type="ECO:0000256" key="6">
    <source>
        <dbReference type="ARBA" id="ARBA00022692"/>
    </source>
</evidence>
<dbReference type="CDD" id="cd16922">
    <property type="entry name" value="HATPase_EvgS-ArcB-TorS-like"/>
    <property type="match status" value="1"/>
</dbReference>
<name>A0A7X4HEG8_9BURK</name>
<feature type="domain" description="PAS" evidence="14">
    <location>
        <begin position="249"/>
        <end position="321"/>
    </location>
</feature>
<protein>
    <recommendedName>
        <fullName evidence="3">histidine kinase</fullName>
        <ecNumber evidence="3">2.7.13.3</ecNumber>
    </recommendedName>
</protein>
<keyword evidence="9" id="KW-0067">ATP-binding</keyword>
<dbReference type="InterPro" id="IPR035965">
    <property type="entry name" value="PAS-like_dom_sf"/>
</dbReference>
<dbReference type="EMBL" id="WWCU01000021">
    <property type="protein sequence ID" value="MYN09278.1"/>
    <property type="molecule type" value="Genomic_DNA"/>
</dbReference>
<dbReference type="PANTHER" id="PTHR43047:SF64">
    <property type="entry name" value="HISTIDINE KINASE CONTAINING CHEY-HOMOLOGOUS RECEIVER DOMAIN AND PAS DOMAIN-RELATED"/>
    <property type="match status" value="1"/>
</dbReference>
<dbReference type="PROSITE" id="PS50113">
    <property type="entry name" value="PAC"/>
    <property type="match status" value="1"/>
</dbReference>
<dbReference type="SUPFAM" id="SSF55874">
    <property type="entry name" value="ATPase domain of HSP90 chaperone/DNA topoisomerase II/histidine kinase"/>
    <property type="match status" value="1"/>
</dbReference>
<dbReference type="InterPro" id="IPR000700">
    <property type="entry name" value="PAS-assoc_C"/>
</dbReference>
<keyword evidence="7" id="KW-0547">Nucleotide-binding</keyword>
<accession>A0A7X4HEG8</accession>
<evidence type="ECO:0000313" key="16">
    <source>
        <dbReference type="EMBL" id="MYN09278.1"/>
    </source>
</evidence>
<dbReference type="SMART" id="SM00086">
    <property type="entry name" value="PAC"/>
    <property type="match status" value="1"/>
</dbReference>
<dbReference type="Pfam" id="PF08447">
    <property type="entry name" value="PAS_3"/>
    <property type="match status" value="1"/>
</dbReference>
<keyword evidence="8" id="KW-0418">Kinase</keyword>
<dbReference type="Gene3D" id="3.30.450.20">
    <property type="entry name" value="PAS domain"/>
    <property type="match status" value="1"/>
</dbReference>
<dbReference type="SMART" id="SM00091">
    <property type="entry name" value="PAS"/>
    <property type="match status" value="1"/>
</dbReference>
<evidence type="ECO:0000259" key="15">
    <source>
        <dbReference type="PROSITE" id="PS50113"/>
    </source>
</evidence>
<dbReference type="PROSITE" id="PS50112">
    <property type="entry name" value="PAS"/>
    <property type="match status" value="1"/>
</dbReference>
<dbReference type="SUPFAM" id="SSF55785">
    <property type="entry name" value="PYP-like sensor domain (PAS domain)"/>
    <property type="match status" value="1"/>
</dbReference>
<evidence type="ECO:0000259" key="13">
    <source>
        <dbReference type="PROSITE" id="PS50109"/>
    </source>
</evidence>
<dbReference type="PANTHER" id="PTHR43047">
    <property type="entry name" value="TWO-COMPONENT HISTIDINE PROTEIN KINASE"/>
    <property type="match status" value="1"/>
</dbReference>
<dbReference type="Gene3D" id="2.10.70.100">
    <property type="match status" value="1"/>
</dbReference>
<feature type="domain" description="Histidine kinase" evidence="13">
    <location>
        <begin position="412"/>
        <end position="641"/>
    </location>
</feature>
<dbReference type="Gene3D" id="1.10.287.130">
    <property type="match status" value="1"/>
</dbReference>
<dbReference type="AlphaFoldDB" id="A0A7X4HEG8"/>
<evidence type="ECO:0000256" key="4">
    <source>
        <dbReference type="ARBA" id="ARBA00022553"/>
    </source>
</evidence>
<dbReference type="InterPro" id="IPR013655">
    <property type="entry name" value="PAS_fold_3"/>
</dbReference>
<keyword evidence="10 12" id="KW-1133">Transmembrane helix</keyword>
<evidence type="ECO:0000256" key="5">
    <source>
        <dbReference type="ARBA" id="ARBA00022679"/>
    </source>
</evidence>
<dbReference type="InterPro" id="IPR000014">
    <property type="entry name" value="PAS"/>
</dbReference>
<dbReference type="CDD" id="cd00130">
    <property type="entry name" value="PAS"/>
    <property type="match status" value="1"/>
</dbReference>
<keyword evidence="6 12" id="KW-0812">Transmembrane</keyword>
<dbReference type="PROSITE" id="PS50109">
    <property type="entry name" value="HIS_KIN"/>
    <property type="match status" value="1"/>
</dbReference>
<evidence type="ECO:0000256" key="3">
    <source>
        <dbReference type="ARBA" id="ARBA00012438"/>
    </source>
</evidence>
<organism evidence="16 17">
    <name type="scientific">Pseudoduganella aquatica</name>
    <dbReference type="NCBI Taxonomy" id="2660641"/>
    <lineage>
        <taxon>Bacteria</taxon>
        <taxon>Pseudomonadati</taxon>
        <taxon>Pseudomonadota</taxon>
        <taxon>Betaproteobacteria</taxon>
        <taxon>Burkholderiales</taxon>
        <taxon>Oxalobacteraceae</taxon>
        <taxon>Telluria group</taxon>
        <taxon>Pseudoduganella</taxon>
    </lineage>
</organism>
<reference evidence="16 17" key="1">
    <citation type="submission" date="2019-12" db="EMBL/GenBank/DDBJ databases">
        <title>Novel species isolated from a subtropical stream in China.</title>
        <authorList>
            <person name="Lu H."/>
        </authorList>
    </citation>
    <scope>NUCLEOTIDE SEQUENCE [LARGE SCALE GENOMIC DNA]</scope>
    <source>
        <strain evidence="16 17">FT127W</strain>
    </source>
</reference>
<dbReference type="SMART" id="SM00387">
    <property type="entry name" value="HATPase_c"/>
    <property type="match status" value="1"/>
</dbReference>
<dbReference type="EC" id="2.7.13.3" evidence="3"/>
<dbReference type="Pfam" id="PF00512">
    <property type="entry name" value="HisKA"/>
    <property type="match status" value="1"/>
</dbReference>
<dbReference type="RefSeq" id="WP_161073582.1">
    <property type="nucleotide sequence ID" value="NZ_CP086370.1"/>
</dbReference>
<dbReference type="PRINTS" id="PR00344">
    <property type="entry name" value="BCTRLSENSOR"/>
</dbReference>
<dbReference type="InterPro" id="IPR036890">
    <property type="entry name" value="HATPase_C_sf"/>
</dbReference>
<dbReference type="Proteomes" id="UP000450676">
    <property type="component" value="Unassembled WGS sequence"/>
</dbReference>
<feature type="domain" description="PAC" evidence="15">
    <location>
        <begin position="324"/>
        <end position="376"/>
    </location>
</feature>
<comment type="subcellular location">
    <subcellularLocation>
        <location evidence="2">Membrane</location>
    </subcellularLocation>
</comment>
<feature type="transmembrane region" description="Helical" evidence="12">
    <location>
        <begin position="167"/>
        <end position="192"/>
    </location>
</feature>
<dbReference type="Pfam" id="PF02518">
    <property type="entry name" value="HATPase_c"/>
    <property type="match status" value="1"/>
</dbReference>
<keyword evidence="11 12" id="KW-0472">Membrane</keyword>
<evidence type="ECO:0000256" key="1">
    <source>
        <dbReference type="ARBA" id="ARBA00000085"/>
    </source>
</evidence>
<feature type="transmembrane region" description="Helical" evidence="12">
    <location>
        <begin position="20"/>
        <end position="46"/>
    </location>
</feature>
<dbReference type="SUPFAM" id="SSF47384">
    <property type="entry name" value="Homodimeric domain of signal transducing histidine kinase"/>
    <property type="match status" value="1"/>
</dbReference>
<dbReference type="InterPro" id="IPR036097">
    <property type="entry name" value="HisK_dim/P_sf"/>
</dbReference>
<evidence type="ECO:0000313" key="17">
    <source>
        <dbReference type="Proteomes" id="UP000450676"/>
    </source>
</evidence>
<dbReference type="Gene3D" id="3.30.565.10">
    <property type="entry name" value="Histidine kinase-like ATPase, C-terminal domain"/>
    <property type="match status" value="1"/>
</dbReference>
<evidence type="ECO:0000256" key="9">
    <source>
        <dbReference type="ARBA" id="ARBA00022840"/>
    </source>
</evidence>
<dbReference type="InterPro" id="IPR004358">
    <property type="entry name" value="Sig_transdc_His_kin-like_C"/>
</dbReference>
<comment type="caution">
    <text evidence="16">The sequence shown here is derived from an EMBL/GenBank/DDBJ whole genome shotgun (WGS) entry which is preliminary data.</text>
</comment>
<keyword evidence="4" id="KW-0597">Phosphoprotein</keyword>
<dbReference type="FunFam" id="1.10.287.130:FF:000004">
    <property type="entry name" value="Ethylene receptor 1"/>
    <property type="match status" value="1"/>
</dbReference>
<evidence type="ECO:0000259" key="14">
    <source>
        <dbReference type="PROSITE" id="PS50112"/>
    </source>
</evidence>
<proteinExistence type="predicted"/>
<evidence type="ECO:0000256" key="7">
    <source>
        <dbReference type="ARBA" id="ARBA00022741"/>
    </source>
</evidence>
<evidence type="ECO:0000256" key="8">
    <source>
        <dbReference type="ARBA" id="ARBA00022777"/>
    </source>
</evidence>
<keyword evidence="5" id="KW-0808">Transferase</keyword>
<dbReference type="GO" id="GO:0005524">
    <property type="term" value="F:ATP binding"/>
    <property type="evidence" value="ECO:0007669"/>
    <property type="project" value="UniProtKB-KW"/>
</dbReference>
<dbReference type="InterPro" id="IPR003661">
    <property type="entry name" value="HisK_dim/P_dom"/>
</dbReference>
<dbReference type="NCBIfam" id="TIGR00229">
    <property type="entry name" value="sensory_box"/>
    <property type="match status" value="1"/>
</dbReference>
<sequence>MGTLKYRTGCAARLHARGEISIALLVSVAVTAVVTLVLAAFAVYFYQSEKAQRWTQLRAELAASAGEMADAAALPVWNYDHAQLVTIMKSGLSNRGLHASMVAPVGVPPYILVRGADGLLHSETQPPQDPELLQERRDVRAQGQIVASITLYASPAALLAELRSRSYAIAGMILALDLALVAGLYLVLWHMMLKPVQAIGRYAADVKAGLNPAAPAPRAWLFGELKVLLASLREMIALLDSRYRAMHASEQRLQIATRAAAIGIWDWDIQSGAVEWDDQMYRLFGVERAQVESPMQLWMDMLHPEDKERIGAALQRTLDSDDQFDREFRLVWPDGTVRHIQADSMLFRDAEGRPQRMVGVNYDISAHKAAQEELRRHRHHLEELVVERTRALSVAVAQAQAASQAKSVFLANMSHELRTPLNAVIGFSRLMAGSPSMQAEEKRNLGIIHRSGQHLLTLINDILELSKIEAGRIALQSEPVLLSEMLQEVMDMVSMRAGPEVALRLDSQQLPLRAQLDGTKLRQVLLNLMSNAVKFTRAGRITLQARASWIDADGGSGVDGGGYGHWLLAFAVSDTGPGIAPQDHERIFEPFVQAAQDGAAEGTGLGLPISREFVQLMGGSLTVQSALGEGAEFRFAVPAGLAQGGAAGSDSQGYDGDCAGSAELQSIDGAAAPPTAADLAALPGDTAGALRDAVLQLNLARAAQLLAELPPASAGTVAAIEAMLARHQYPELCAMLAPALAE</sequence>
<evidence type="ECO:0000256" key="2">
    <source>
        <dbReference type="ARBA" id="ARBA00004370"/>
    </source>
</evidence>
<dbReference type="GO" id="GO:0016020">
    <property type="term" value="C:membrane"/>
    <property type="evidence" value="ECO:0007669"/>
    <property type="project" value="UniProtKB-SubCell"/>
</dbReference>
<evidence type="ECO:0000256" key="12">
    <source>
        <dbReference type="SAM" id="Phobius"/>
    </source>
</evidence>
<dbReference type="InterPro" id="IPR003594">
    <property type="entry name" value="HATPase_dom"/>
</dbReference>
<dbReference type="InterPro" id="IPR005467">
    <property type="entry name" value="His_kinase_dom"/>
</dbReference>
<evidence type="ECO:0000256" key="10">
    <source>
        <dbReference type="ARBA" id="ARBA00022989"/>
    </source>
</evidence>
<gene>
    <name evidence="16" type="ORF">GTP77_18310</name>
</gene>